<dbReference type="RefSeq" id="WP_182582622.1">
    <property type="nucleotide sequence ID" value="NZ_JACIUZ010000019.1"/>
</dbReference>
<dbReference type="Proteomes" id="UP000544052">
    <property type="component" value="Unassembled WGS sequence"/>
</dbReference>
<dbReference type="Pfam" id="PF13208">
    <property type="entry name" value="TerB_N"/>
    <property type="match status" value="1"/>
</dbReference>
<keyword evidence="4" id="KW-1185">Reference proteome</keyword>
<gene>
    <name evidence="3" type="ORF">H5R64_01825</name>
</gene>
<dbReference type="EMBL" id="JACIUZ010000019">
    <property type="protein sequence ID" value="MBB1062546.1"/>
    <property type="molecule type" value="Genomic_DNA"/>
</dbReference>
<feature type="domain" description="TerB-C" evidence="2">
    <location>
        <begin position="472"/>
        <end position="609"/>
    </location>
</feature>
<accession>A0ABR6E5S4</accession>
<dbReference type="InterPro" id="IPR038056">
    <property type="entry name" value="YjbR-like_sf"/>
</dbReference>
<dbReference type="InterPro" id="IPR025266">
    <property type="entry name" value="TerB_N"/>
</dbReference>
<evidence type="ECO:0000313" key="4">
    <source>
        <dbReference type="Proteomes" id="UP000544052"/>
    </source>
</evidence>
<dbReference type="Pfam" id="PF15615">
    <property type="entry name" value="TerB_C"/>
    <property type="match status" value="1"/>
</dbReference>
<name>A0ABR6E5S4_9LACO</name>
<evidence type="ECO:0000313" key="3">
    <source>
        <dbReference type="EMBL" id="MBB1062546.1"/>
    </source>
</evidence>
<proteinExistence type="predicted"/>
<protein>
    <submittedName>
        <fullName evidence="3">TerB N-terminal domain-containing protein</fullName>
    </submittedName>
</protein>
<sequence>MNQNDIIRYIQQQFGIQPNYRLASRWNACVFSSPVSGRWFALLIQPQGNSDCAYLEIHYGEDFVDDHDLMPIFSPAKRMKKPGWVGVTIDENTPKEKVNRALEQAFQKSLKEAEAPTRPEKLIYVPPVDREAAYHDQPLSFSRRPIPFAKPRRIPKEILKMNSLYDYTLPPLIGRAKNFYVQGMSVADYQDDYDYQGEFQHYFPVYHDMTTAQLRGYFTWRTKLRSGNYPKAPTSFVYVYLYELINQIGVSSSLEGYKKLIAFKKGYAKLMDKKMVEYLAQWLRDYVVYYQLGSGKIAEQFTEQLKEDSIYNNLIDPEEIPAEKVMTCLSTISSYQLANCPLVKRDPELLARIIKIVWQRLCSLTDEDIVKNYLGWQGEMTQRPFANAVFYDQKVSQTFTCQVDDQCSYSYRNGKWSYQYYLPAKRRKQKIGSLLHEIDRLIRQTFHIGRQLKPRPISEKILAEIKPAIIEARQQIAEERRPKIKINLGDLEKIRKDASVTRESLLTNEERQAEQEEEASKIKLQPVPIKEEQQALKNELGLSKNAMYLLTKLLANEDWQPYFKEHHLMVNIVVDEINDKLFDELGDTAIEFNDQDQPQIIDDYRDEVEEIIKED</sequence>
<reference evidence="3 4" key="1">
    <citation type="submission" date="2020-07" db="EMBL/GenBank/DDBJ databases">
        <title>Description of Limosilactobacillus balticus sp. nov., Limosilactobacillus agrestis sp. nov., Limosilactobacillus albertensis sp. nov., Limosilactobacillus rudii sp. nov., Limosilactobacillus fastidiosus sp. nov., five novel Limosilactobacillus species isolated from the vertebrate gastrointestinal tract, and proposal of 6 subspecies of Limosilactobacillus reuteri adapted to the gastrointestinal tract of specific vertebrate hosts.</title>
        <authorList>
            <person name="Li F."/>
            <person name="Cheng C."/>
            <person name="Zheng J."/>
            <person name="Quevedo R.M."/>
            <person name="Li J."/>
            <person name="Roos S."/>
            <person name="Gaenzle M.G."/>
            <person name="Walter J."/>
        </authorList>
    </citation>
    <scope>NUCLEOTIDE SEQUENCE [LARGE SCALE GENOMIC DNA]</scope>
    <source>
        <strain evidence="3 4">WF-MO7-1</strain>
    </source>
</reference>
<evidence type="ECO:0000259" key="2">
    <source>
        <dbReference type="Pfam" id="PF15615"/>
    </source>
</evidence>
<organism evidence="3 4">
    <name type="scientific">Limosilactobacillus fastidiosus</name>
    <dbReference type="NCBI Taxonomy" id="2759855"/>
    <lineage>
        <taxon>Bacteria</taxon>
        <taxon>Bacillati</taxon>
        <taxon>Bacillota</taxon>
        <taxon>Bacilli</taxon>
        <taxon>Lactobacillales</taxon>
        <taxon>Lactobacillaceae</taxon>
        <taxon>Limosilactobacillus</taxon>
    </lineage>
</organism>
<dbReference type="InterPro" id="IPR028932">
    <property type="entry name" value="TerB-C"/>
</dbReference>
<evidence type="ECO:0000259" key="1">
    <source>
        <dbReference type="Pfam" id="PF13208"/>
    </source>
</evidence>
<comment type="caution">
    <text evidence="3">The sequence shown here is derived from an EMBL/GenBank/DDBJ whole genome shotgun (WGS) entry which is preliminary data.</text>
</comment>
<dbReference type="SUPFAM" id="SSF142906">
    <property type="entry name" value="YjbR-like"/>
    <property type="match status" value="1"/>
</dbReference>
<dbReference type="Gene3D" id="3.90.1150.30">
    <property type="match status" value="1"/>
</dbReference>
<feature type="domain" description="TerB N-terminal" evidence="1">
    <location>
        <begin position="150"/>
        <end position="359"/>
    </location>
</feature>